<dbReference type="STRING" id="568872.GA0070624_1482"/>
<dbReference type="EMBL" id="FMHV01000002">
    <property type="protein sequence ID" value="SCL18232.1"/>
    <property type="molecule type" value="Genomic_DNA"/>
</dbReference>
<accession>A0A1C6RM29</accession>
<organism evidence="1 2">
    <name type="scientific">Micromonospora rhizosphaerae</name>
    <dbReference type="NCBI Taxonomy" id="568872"/>
    <lineage>
        <taxon>Bacteria</taxon>
        <taxon>Bacillati</taxon>
        <taxon>Actinomycetota</taxon>
        <taxon>Actinomycetes</taxon>
        <taxon>Micromonosporales</taxon>
        <taxon>Micromonosporaceae</taxon>
        <taxon>Micromonospora</taxon>
    </lineage>
</organism>
<gene>
    <name evidence="1" type="ORF">GA0070624_1482</name>
</gene>
<reference evidence="2" key="1">
    <citation type="submission" date="2016-06" db="EMBL/GenBank/DDBJ databases">
        <authorList>
            <person name="Varghese N."/>
            <person name="Submissions Spin"/>
        </authorList>
    </citation>
    <scope>NUCLEOTIDE SEQUENCE [LARGE SCALE GENOMIC DNA]</scope>
    <source>
        <strain evidence="2">DSM 45431</strain>
    </source>
</reference>
<dbReference type="OrthoDB" id="3391664at2"/>
<evidence type="ECO:0000313" key="2">
    <source>
        <dbReference type="Proteomes" id="UP000199413"/>
    </source>
</evidence>
<keyword evidence="2" id="KW-1185">Reference proteome</keyword>
<protein>
    <submittedName>
        <fullName evidence="1">Uncharacterized protein</fullName>
    </submittedName>
</protein>
<dbReference type="Proteomes" id="UP000199413">
    <property type="component" value="Unassembled WGS sequence"/>
</dbReference>
<name>A0A1C6RM29_9ACTN</name>
<sequence length="207" mass="22246">MTDTELRASGTIDAGSGHGAWAVLLPAERYEAERLVHHDTLELTGLDGAARPRPGEPVAVLVDEPPRVVALGRIARATAEIREDPDDPQSEVGPRELVVTYTRRAFDEPAPAHGLTLAGPVTALDVAAWRELADRLGPPPPRRSWLVSLDLPIEAASAADAVRLFWSYVQELGPRELPAFVSPAGNELAMQAFVLGAEANQDPEEDD</sequence>
<dbReference type="AlphaFoldDB" id="A0A1C6RM29"/>
<proteinExistence type="predicted"/>
<dbReference type="RefSeq" id="WP_091337910.1">
    <property type="nucleotide sequence ID" value="NZ_FMHV01000002.1"/>
</dbReference>
<evidence type="ECO:0000313" key="1">
    <source>
        <dbReference type="EMBL" id="SCL18232.1"/>
    </source>
</evidence>